<dbReference type="Proteomes" id="UP000237811">
    <property type="component" value="Unassembled WGS sequence"/>
</dbReference>
<protein>
    <submittedName>
        <fullName evidence="1">Killer protein</fullName>
    </submittedName>
</protein>
<accession>A0AB37AMY4</accession>
<dbReference type="EMBL" id="PVFR01000087">
    <property type="protein sequence ID" value="PRE40841.1"/>
    <property type="molecule type" value="Genomic_DNA"/>
</dbReference>
<dbReference type="InterPro" id="IPR007711">
    <property type="entry name" value="HigB-1"/>
</dbReference>
<dbReference type="RefSeq" id="WP_105778365.1">
    <property type="nucleotide sequence ID" value="NZ_PVFQ01000077.1"/>
</dbReference>
<dbReference type="SUPFAM" id="SSF143011">
    <property type="entry name" value="RelE-like"/>
    <property type="match status" value="1"/>
</dbReference>
<proteinExistence type="predicted"/>
<comment type="caution">
    <text evidence="1">The sequence shown here is derived from an EMBL/GenBank/DDBJ whole genome shotgun (WGS) entry which is preliminary data.</text>
</comment>
<dbReference type="PANTHER" id="PTHR40266:SF2">
    <property type="entry name" value="TOXIN HIGB-1"/>
    <property type="match status" value="1"/>
</dbReference>
<gene>
    <name evidence="1" type="ORF">C6P99_28095</name>
</gene>
<name>A0AB37AMY4_9BURK</name>
<dbReference type="Gene3D" id="3.30.2310.20">
    <property type="entry name" value="RelE-like"/>
    <property type="match status" value="1"/>
</dbReference>
<evidence type="ECO:0000313" key="1">
    <source>
        <dbReference type="EMBL" id="PRE40841.1"/>
    </source>
</evidence>
<sequence>MLSNAALDSGRLTIESWQHKGLAAFFVNGSKAGIRPDHLSRLRRQLARLDIASRPLDMNVPGWRLHRLAGGLQDRDAVSVSGNWRLTFRFDGPDVVLVDYHDYH</sequence>
<reference evidence="1 2" key="1">
    <citation type="submission" date="2018-03" db="EMBL/GenBank/DDBJ databases">
        <authorList>
            <person name="Nguyen K."/>
            <person name="Fouts D."/>
            <person name="Sutton G."/>
        </authorList>
    </citation>
    <scope>NUCLEOTIDE SEQUENCE [LARGE SCALE GENOMIC DNA]</scope>
    <source>
        <strain evidence="1 2">AU14328</strain>
    </source>
</reference>
<dbReference type="Pfam" id="PF05015">
    <property type="entry name" value="HigB-like_toxin"/>
    <property type="match status" value="1"/>
</dbReference>
<dbReference type="PANTHER" id="PTHR40266">
    <property type="entry name" value="TOXIN HIGB-1"/>
    <property type="match status" value="1"/>
</dbReference>
<evidence type="ECO:0000313" key="2">
    <source>
        <dbReference type="Proteomes" id="UP000237811"/>
    </source>
</evidence>
<organism evidence="1 2">
    <name type="scientific">Burkholderia multivorans</name>
    <dbReference type="NCBI Taxonomy" id="87883"/>
    <lineage>
        <taxon>Bacteria</taxon>
        <taxon>Pseudomonadati</taxon>
        <taxon>Pseudomonadota</taxon>
        <taxon>Betaproteobacteria</taxon>
        <taxon>Burkholderiales</taxon>
        <taxon>Burkholderiaceae</taxon>
        <taxon>Burkholderia</taxon>
        <taxon>Burkholderia cepacia complex</taxon>
    </lineage>
</organism>
<dbReference type="AlphaFoldDB" id="A0AB37AMY4"/>
<dbReference type="InterPro" id="IPR035093">
    <property type="entry name" value="RelE/ParE_toxin_dom_sf"/>
</dbReference>